<feature type="compositionally biased region" description="Basic and acidic residues" evidence="8">
    <location>
        <begin position="383"/>
        <end position="397"/>
    </location>
</feature>
<feature type="compositionally biased region" description="Low complexity" evidence="8">
    <location>
        <begin position="419"/>
        <end position="439"/>
    </location>
</feature>
<keyword evidence="3 10" id="KW-0808">Transferase</keyword>
<evidence type="ECO:0000256" key="3">
    <source>
        <dbReference type="ARBA" id="ARBA00022679"/>
    </source>
</evidence>
<dbReference type="EMBL" id="JBEXIP010000081">
    <property type="protein sequence ID" value="MET8439006.1"/>
    <property type="molecule type" value="Genomic_DNA"/>
</dbReference>
<dbReference type="InterPro" id="IPR008271">
    <property type="entry name" value="Ser/Thr_kinase_AS"/>
</dbReference>
<evidence type="ECO:0000256" key="2">
    <source>
        <dbReference type="ARBA" id="ARBA00022527"/>
    </source>
</evidence>
<dbReference type="EC" id="2.7.11.1" evidence="1"/>
<feature type="compositionally biased region" description="Low complexity" evidence="8">
    <location>
        <begin position="370"/>
        <end position="382"/>
    </location>
</feature>
<organism evidence="10 11">
    <name type="scientific">Streptomyces sp. 900116325</name>
    <dbReference type="NCBI Taxonomy" id="3154295"/>
    <lineage>
        <taxon>Bacteria</taxon>
        <taxon>Bacillati</taxon>
        <taxon>Actinomycetota</taxon>
        <taxon>Actinomycetes</taxon>
        <taxon>Kitasatosporales</taxon>
        <taxon>Streptomycetaceae</taxon>
        <taxon>Streptomyces</taxon>
    </lineage>
</organism>
<evidence type="ECO:0000256" key="8">
    <source>
        <dbReference type="SAM" id="MobiDB-lite"/>
    </source>
</evidence>
<dbReference type="PANTHER" id="PTHR43289">
    <property type="entry name" value="MITOGEN-ACTIVATED PROTEIN KINASE KINASE KINASE 20-RELATED"/>
    <property type="match status" value="1"/>
</dbReference>
<dbReference type="SUPFAM" id="SSF56112">
    <property type="entry name" value="Protein kinase-like (PK-like)"/>
    <property type="match status" value="1"/>
</dbReference>
<evidence type="ECO:0000256" key="7">
    <source>
        <dbReference type="PROSITE-ProRule" id="PRU10141"/>
    </source>
</evidence>
<sequence>MLVAGRYRMVARLGRGGMGEVWRGVDEVLGRPVAVKLLLNQRADEAAIARFDLEARTAAQLTHPHVVAVYDTGTDLERHYLVTELLDGRSLAEELAARGPLLPASVAGIGGQVADALAAAHGQGVVHRDVKPGNLLLASDGTVKVGDFGIAHFTDESTAGLTLEGQIIGTSAYLAPERAVGQPAGPPADMYALGCVLYELLLGHPPFRAETPAAMLYQHVDAVPDSPDRHRSDLPKAFAAFVMQLLAKYPEARPTAAEAVEFLASAEQWSAGQPSCGEFTHSAAGVPGRSATAVGQGAVRQKEPGRLRSLRSRVATGSLVAAVAAAAVVTLSAAPPIEEGRGKPHTSTTARPTPTHGTVNATQPPPSDPAAPSATPSLPRTAPKAEKASTHDKRASTDKSSSPSQKPTATKKPKPSEKPTATRTPSPTSTPTPTVSSPLTPSPTQPEEPNGTSPSAQ</sequence>
<feature type="region of interest" description="Disordered" evidence="8">
    <location>
        <begin position="336"/>
        <end position="457"/>
    </location>
</feature>
<dbReference type="InterPro" id="IPR000719">
    <property type="entry name" value="Prot_kinase_dom"/>
</dbReference>
<dbReference type="Proteomes" id="UP001550044">
    <property type="component" value="Unassembled WGS sequence"/>
</dbReference>
<proteinExistence type="predicted"/>
<feature type="compositionally biased region" description="Polar residues" evidence="8">
    <location>
        <begin position="398"/>
        <end position="408"/>
    </location>
</feature>
<protein>
    <recommendedName>
        <fullName evidence="1">non-specific serine/threonine protein kinase</fullName>
        <ecNumber evidence="1">2.7.11.1</ecNumber>
    </recommendedName>
</protein>
<dbReference type="Gene3D" id="1.10.510.10">
    <property type="entry name" value="Transferase(Phosphotransferase) domain 1"/>
    <property type="match status" value="1"/>
</dbReference>
<dbReference type="CDD" id="cd14014">
    <property type="entry name" value="STKc_PknB_like"/>
    <property type="match status" value="1"/>
</dbReference>
<accession>A0ABV2UNF0</accession>
<dbReference type="Pfam" id="PF00069">
    <property type="entry name" value="Pkinase"/>
    <property type="match status" value="1"/>
</dbReference>
<dbReference type="InterPro" id="IPR017441">
    <property type="entry name" value="Protein_kinase_ATP_BS"/>
</dbReference>
<evidence type="ECO:0000256" key="5">
    <source>
        <dbReference type="ARBA" id="ARBA00022777"/>
    </source>
</evidence>
<reference evidence="10 11" key="1">
    <citation type="submission" date="2024-06" db="EMBL/GenBank/DDBJ databases">
        <title>The Natural Products Discovery Center: Release of the First 8490 Sequenced Strains for Exploring Actinobacteria Biosynthetic Diversity.</title>
        <authorList>
            <person name="Kalkreuter E."/>
            <person name="Kautsar S.A."/>
            <person name="Yang D."/>
            <person name="Bader C.D."/>
            <person name="Teijaro C.N."/>
            <person name="Fluegel L."/>
            <person name="Davis C.M."/>
            <person name="Simpson J.R."/>
            <person name="Lauterbach L."/>
            <person name="Steele A.D."/>
            <person name="Gui C."/>
            <person name="Meng S."/>
            <person name="Li G."/>
            <person name="Viehrig K."/>
            <person name="Ye F."/>
            <person name="Su P."/>
            <person name="Kiefer A.F."/>
            <person name="Nichols A."/>
            <person name="Cepeda A.J."/>
            <person name="Yan W."/>
            <person name="Fan B."/>
            <person name="Jiang Y."/>
            <person name="Adhikari A."/>
            <person name="Zheng C.-J."/>
            <person name="Schuster L."/>
            <person name="Cowan T.M."/>
            <person name="Smanski M.J."/>
            <person name="Chevrette M.G."/>
            <person name="De Carvalho L.P.S."/>
            <person name="Shen B."/>
        </authorList>
    </citation>
    <scope>NUCLEOTIDE SEQUENCE [LARGE SCALE GENOMIC DNA]</scope>
    <source>
        <strain evidence="10 11">NPDC005137</strain>
    </source>
</reference>
<dbReference type="SMART" id="SM00220">
    <property type="entry name" value="S_TKc"/>
    <property type="match status" value="1"/>
</dbReference>
<dbReference type="PROSITE" id="PS50011">
    <property type="entry name" value="PROTEIN_KINASE_DOM"/>
    <property type="match status" value="1"/>
</dbReference>
<dbReference type="PROSITE" id="PS00107">
    <property type="entry name" value="PROTEIN_KINASE_ATP"/>
    <property type="match status" value="1"/>
</dbReference>
<keyword evidence="4 7" id="KW-0547">Nucleotide-binding</keyword>
<evidence type="ECO:0000256" key="6">
    <source>
        <dbReference type="ARBA" id="ARBA00022840"/>
    </source>
</evidence>
<dbReference type="RefSeq" id="WP_356713431.1">
    <property type="nucleotide sequence ID" value="NZ_JBEXIP010000081.1"/>
</dbReference>
<evidence type="ECO:0000259" key="9">
    <source>
        <dbReference type="PROSITE" id="PS50011"/>
    </source>
</evidence>
<feature type="domain" description="Protein kinase" evidence="9">
    <location>
        <begin position="7"/>
        <end position="270"/>
    </location>
</feature>
<feature type="compositionally biased region" description="Polar residues" evidence="8">
    <location>
        <begin position="345"/>
        <end position="360"/>
    </location>
</feature>
<keyword evidence="5 10" id="KW-0418">Kinase</keyword>
<evidence type="ECO:0000313" key="11">
    <source>
        <dbReference type="Proteomes" id="UP001550044"/>
    </source>
</evidence>
<evidence type="ECO:0000313" key="10">
    <source>
        <dbReference type="EMBL" id="MET8439006.1"/>
    </source>
</evidence>
<comment type="caution">
    <text evidence="10">The sequence shown here is derived from an EMBL/GenBank/DDBJ whole genome shotgun (WGS) entry which is preliminary data.</text>
</comment>
<feature type="region of interest" description="Disordered" evidence="8">
    <location>
        <begin position="282"/>
        <end position="305"/>
    </location>
</feature>
<dbReference type="InterPro" id="IPR011009">
    <property type="entry name" value="Kinase-like_dom_sf"/>
</dbReference>
<name>A0ABV2UNF0_9ACTN</name>
<feature type="binding site" evidence="7">
    <location>
        <position position="36"/>
    </location>
    <ligand>
        <name>ATP</name>
        <dbReference type="ChEBI" id="CHEBI:30616"/>
    </ligand>
</feature>
<keyword evidence="2" id="KW-0723">Serine/threonine-protein kinase</keyword>
<dbReference type="Gene3D" id="3.30.200.20">
    <property type="entry name" value="Phosphorylase Kinase, domain 1"/>
    <property type="match status" value="1"/>
</dbReference>
<dbReference type="PANTHER" id="PTHR43289:SF6">
    <property type="entry name" value="SERINE_THREONINE-PROTEIN KINASE NEKL-3"/>
    <property type="match status" value="1"/>
</dbReference>
<evidence type="ECO:0000256" key="1">
    <source>
        <dbReference type="ARBA" id="ARBA00012513"/>
    </source>
</evidence>
<gene>
    <name evidence="10" type="ORF">ABZV61_41370</name>
</gene>
<evidence type="ECO:0000256" key="4">
    <source>
        <dbReference type="ARBA" id="ARBA00022741"/>
    </source>
</evidence>
<dbReference type="GO" id="GO:0004674">
    <property type="term" value="F:protein serine/threonine kinase activity"/>
    <property type="evidence" value="ECO:0007669"/>
    <property type="project" value="UniProtKB-EC"/>
</dbReference>
<keyword evidence="11" id="KW-1185">Reference proteome</keyword>
<dbReference type="PROSITE" id="PS00108">
    <property type="entry name" value="PROTEIN_KINASE_ST"/>
    <property type="match status" value="1"/>
</dbReference>
<keyword evidence="6 7" id="KW-0067">ATP-binding</keyword>